<dbReference type="Gene3D" id="3.40.50.1820">
    <property type="entry name" value="alpha/beta hydrolase"/>
    <property type="match status" value="1"/>
</dbReference>
<evidence type="ECO:0000259" key="1">
    <source>
        <dbReference type="Pfam" id="PF00561"/>
    </source>
</evidence>
<reference evidence="2 3" key="1">
    <citation type="submission" date="2019-06" db="EMBL/GenBank/DDBJ databases">
        <title>Persicimonas caeni gen. nov., sp. nov., a predatory bacterium isolated from solar saltern.</title>
        <authorList>
            <person name="Wang S."/>
        </authorList>
    </citation>
    <scope>NUCLEOTIDE SEQUENCE [LARGE SCALE GENOMIC DNA]</scope>
    <source>
        <strain evidence="2 3">YN101</strain>
    </source>
</reference>
<gene>
    <name evidence="2" type="ORF">FIV42_06285</name>
</gene>
<dbReference type="RefSeq" id="WP_141196849.1">
    <property type="nucleotide sequence ID" value="NZ_CP041186.1"/>
</dbReference>
<keyword evidence="2" id="KW-0378">Hydrolase</keyword>
<keyword evidence="3" id="KW-1185">Reference proteome</keyword>
<dbReference type="OrthoDB" id="9785408at2"/>
<dbReference type="Proteomes" id="UP000315995">
    <property type="component" value="Chromosome"/>
</dbReference>
<dbReference type="PANTHER" id="PTHR43798">
    <property type="entry name" value="MONOACYLGLYCEROL LIPASE"/>
    <property type="match status" value="1"/>
</dbReference>
<evidence type="ECO:0000313" key="2">
    <source>
        <dbReference type="EMBL" id="QDG50353.1"/>
    </source>
</evidence>
<dbReference type="InterPro" id="IPR029058">
    <property type="entry name" value="AB_hydrolase_fold"/>
</dbReference>
<proteinExistence type="predicted"/>
<evidence type="ECO:0000313" key="3">
    <source>
        <dbReference type="Proteomes" id="UP000315995"/>
    </source>
</evidence>
<dbReference type="SUPFAM" id="SSF53474">
    <property type="entry name" value="alpha/beta-Hydrolases"/>
    <property type="match status" value="1"/>
</dbReference>
<dbReference type="PANTHER" id="PTHR43798:SF33">
    <property type="entry name" value="HYDROLASE, PUTATIVE (AFU_ORTHOLOGUE AFUA_2G14860)-RELATED"/>
    <property type="match status" value="1"/>
</dbReference>
<protein>
    <submittedName>
        <fullName evidence="2">Alpha/beta hydrolase</fullName>
    </submittedName>
</protein>
<dbReference type="GO" id="GO:0016020">
    <property type="term" value="C:membrane"/>
    <property type="evidence" value="ECO:0007669"/>
    <property type="project" value="TreeGrafter"/>
</dbReference>
<dbReference type="InterPro" id="IPR050266">
    <property type="entry name" value="AB_hydrolase_sf"/>
</dbReference>
<sequence>METRTYHNNRTTLAGDGTSLAWRSEGDGPAIVFVNGFATSNSYWLYLIERFRRRGQLVTWDLKGHGRSGPARDLEQVSIEGSVDDMLRVMDAAGVEKATLIGFSMGCQIILEAWRHAPDRISAIVPILGPYERPFDTAFPRGVGRIAFELFKRTGSRLGGLALKSASLTSQHPVSYTIAKLAGLVGKNVRYRDMEPFFEHLAEIDGPTWAALGVAAQSHSARDVLPTIEVPTLIVTGGKDSFAPPRLGQKMQRLVPDSELLVVPKAGHTGLLGHNEVIEEEVEHFLERHGLITDE</sequence>
<accession>A0A5B8Y1J9</accession>
<organism evidence="2 3">
    <name type="scientific">Persicimonas caeni</name>
    <dbReference type="NCBI Taxonomy" id="2292766"/>
    <lineage>
        <taxon>Bacteria</taxon>
        <taxon>Deltaproteobacteria</taxon>
        <taxon>Bradymonadales</taxon>
        <taxon>Bradymonadaceae</taxon>
        <taxon>Persicimonas</taxon>
    </lineage>
</organism>
<dbReference type="InterPro" id="IPR000073">
    <property type="entry name" value="AB_hydrolase_1"/>
</dbReference>
<dbReference type="GO" id="GO:0016787">
    <property type="term" value="F:hydrolase activity"/>
    <property type="evidence" value="ECO:0007669"/>
    <property type="project" value="UniProtKB-KW"/>
</dbReference>
<dbReference type="EMBL" id="CP041186">
    <property type="protein sequence ID" value="QDG50353.1"/>
    <property type="molecule type" value="Genomic_DNA"/>
</dbReference>
<name>A0A4Y6PQ70_PERCE</name>
<feature type="domain" description="AB hydrolase-1" evidence="1">
    <location>
        <begin position="29"/>
        <end position="272"/>
    </location>
</feature>
<dbReference type="Pfam" id="PF00561">
    <property type="entry name" value="Abhydrolase_1"/>
    <property type="match status" value="1"/>
</dbReference>
<accession>A0A4Y6PQ70</accession>
<dbReference type="AlphaFoldDB" id="A0A4Y6PQ70"/>